<comment type="caution">
    <text evidence="2">The sequence shown here is derived from an EMBL/GenBank/DDBJ whole genome shotgun (WGS) entry which is preliminary data.</text>
</comment>
<reference evidence="2" key="2">
    <citation type="submission" date="2020-09" db="EMBL/GenBank/DDBJ databases">
        <authorList>
            <person name="Sun Q."/>
            <person name="Kim S."/>
        </authorList>
    </citation>
    <scope>NUCLEOTIDE SEQUENCE</scope>
    <source>
        <strain evidence="2">KCTC 32513</strain>
    </source>
</reference>
<reference evidence="2" key="1">
    <citation type="journal article" date="2014" name="Int. J. Syst. Evol. Microbiol.">
        <title>Complete genome sequence of Corynebacterium casei LMG S-19264T (=DSM 44701T), isolated from a smear-ripened cheese.</title>
        <authorList>
            <consortium name="US DOE Joint Genome Institute (JGI-PGF)"/>
            <person name="Walter F."/>
            <person name="Albersmeier A."/>
            <person name="Kalinowski J."/>
            <person name="Ruckert C."/>
        </authorList>
    </citation>
    <scope>NUCLEOTIDE SEQUENCE</scope>
    <source>
        <strain evidence="2">KCTC 32513</strain>
    </source>
</reference>
<gene>
    <name evidence="2" type="ORF">GCM10009069_29890</name>
</gene>
<accession>A0A8J3CSE1</accession>
<organism evidence="2 3">
    <name type="scientific">Algimonas arctica</name>
    <dbReference type="NCBI Taxonomy" id="1479486"/>
    <lineage>
        <taxon>Bacteria</taxon>
        <taxon>Pseudomonadati</taxon>
        <taxon>Pseudomonadota</taxon>
        <taxon>Alphaproteobacteria</taxon>
        <taxon>Maricaulales</taxon>
        <taxon>Robiginitomaculaceae</taxon>
        <taxon>Algimonas</taxon>
    </lineage>
</organism>
<dbReference type="AlphaFoldDB" id="A0A8J3CSE1"/>
<name>A0A8J3CSE1_9PROT</name>
<keyword evidence="1" id="KW-0472">Membrane</keyword>
<evidence type="ECO:0000313" key="3">
    <source>
        <dbReference type="Proteomes" id="UP000634004"/>
    </source>
</evidence>
<feature type="transmembrane region" description="Helical" evidence="1">
    <location>
        <begin position="7"/>
        <end position="27"/>
    </location>
</feature>
<dbReference type="RefSeq" id="WP_189499696.1">
    <property type="nucleotide sequence ID" value="NZ_BMZH01000027.1"/>
</dbReference>
<feature type="transmembrane region" description="Helical" evidence="1">
    <location>
        <begin position="47"/>
        <end position="73"/>
    </location>
</feature>
<protein>
    <submittedName>
        <fullName evidence="2">Uncharacterized protein</fullName>
    </submittedName>
</protein>
<dbReference type="EMBL" id="BMZH01000027">
    <property type="protein sequence ID" value="GHB05500.1"/>
    <property type="molecule type" value="Genomic_DNA"/>
</dbReference>
<proteinExistence type="predicted"/>
<dbReference type="PROSITE" id="PS51257">
    <property type="entry name" value="PROKAR_LIPOPROTEIN"/>
    <property type="match status" value="1"/>
</dbReference>
<dbReference type="Proteomes" id="UP000634004">
    <property type="component" value="Unassembled WGS sequence"/>
</dbReference>
<keyword evidence="3" id="KW-1185">Reference proteome</keyword>
<evidence type="ECO:0000313" key="2">
    <source>
        <dbReference type="EMBL" id="GHB05500.1"/>
    </source>
</evidence>
<keyword evidence="1" id="KW-0812">Transmembrane</keyword>
<sequence length="83" mass="9658">MRVFPVGAALSLFFIIIFTGCVLWGLILPMSLHMHEIWEPFLPGFEWSIIGYLIGLVWVAFYGWLTAVIYVPLYNFFNRRSAK</sequence>
<keyword evidence="1" id="KW-1133">Transmembrane helix</keyword>
<evidence type="ECO:0000256" key="1">
    <source>
        <dbReference type="SAM" id="Phobius"/>
    </source>
</evidence>